<dbReference type="InParanoid" id="B9RMG6"/>
<sequence>MFDKTNICIGSERKVLLEFKGGLKDPSGQLSSWVGEDCCRWSGIGCIKKNRHVIKLEVSSLSGIVPPHLGNLSNLLYLSLNENDNI</sequence>
<evidence type="ECO:0000256" key="1">
    <source>
        <dbReference type="ARBA" id="ARBA00004479"/>
    </source>
</evidence>
<evidence type="ECO:0000256" key="8">
    <source>
        <dbReference type="ARBA" id="ARBA00023170"/>
    </source>
</evidence>
<dbReference type="SUPFAM" id="SSF52058">
    <property type="entry name" value="L domain-like"/>
    <property type="match status" value="1"/>
</dbReference>
<reference evidence="12" key="1">
    <citation type="journal article" date="2010" name="Nat. Biotechnol.">
        <title>Draft genome sequence of the oilseed species Ricinus communis.</title>
        <authorList>
            <person name="Chan A.P."/>
            <person name="Crabtree J."/>
            <person name="Zhao Q."/>
            <person name="Lorenzi H."/>
            <person name="Orvis J."/>
            <person name="Puiu D."/>
            <person name="Melake-Berhan A."/>
            <person name="Jones K.M."/>
            <person name="Redman J."/>
            <person name="Chen G."/>
            <person name="Cahoon E.B."/>
            <person name="Gedil M."/>
            <person name="Stanke M."/>
            <person name="Haas B.J."/>
            <person name="Wortman J.R."/>
            <person name="Fraser-Liggett C.M."/>
            <person name="Ravel J."/>
            <person name="Rabinowicz P.D."/>
        </authorList>
    </citation>
    <scope>NUCLEOTIDE SEQUENCE [LARGE SCALE GENOMIC DNA]</scope>
    <source>
        <strain evidence="12">cv. Hale</strain>
    </source>
</reference>
<evidence type="ECO:0000256" key="3">
    <source>
        <dbReference type="ARBA" id="ARBA00022692"/>
    </source>
</evidence>
<dbReference type="InterPro" id="IPR046956">
    <property type="entry name" value="RLP23-like"/>
</dbReference>
<dbReference type="EMBL" id="EQ973789">
    <property type="protein sequence ID" value="EEF47489.1"/>
    <property type="molecule type" value="Genomic_DNA"/>
</dbReference>
<dbReference type="InterPro" id="IPR013210">
    <property type="entry name" value="LRR_N_plant-typ"/>
</dbReference>
<evidence type="ECO:0000256" key="5">
    <source>
        <dbReference type="ARBA" id="ARBA00022737"/>
    </source>
</evidence>
<dbReference type="PANTHER" id="PTHR48063">
    <property type="entry name" value="LRR RECEPTOR-LIKE KINASE"/>
    <property type="match status" value="1"/>
</dbReference>
<keyword evidence="2" id="KW-0433">Leucine-rich repeat</keyword>
<accession>B9RMG6</accession>
<evidence type="ECO:0000256" key="2">
    <source>
        <dbReference type="ARBA" id="ARBA00022614"/>
    </source>
</evidence>
<dbReference type="AlphaFoldDB" id="B9RMG6"/>
<keyword evidence="12" id="KW-1185">Reference proteome</keyword>
<proteinExistence type="predicted"/>
<keyword evidence="8" id="KW-0675">Receptor</keyword>
<keyword evidence="6" id="KW-1133">Transmembrane helix</keyword>
<evidence type="ECO:0000313" key="11">
    <source>
        <dbReference type="EMBL" id="EEF47489.1"/>
    </source>
</evidence>
<keyword evidence="4" id="KW-0732">Signal</keyword>
<keyword evidence="5" id="KW-0677">Repeat</keyword>
<evidence type="ECO:0000256" key="6">
    <source>
        <dbReference type="ARBA" id="ARBA00022989"/>
    </source>
</evidence>
<dbReference type="Pfam" id="PF08263">
    <property type="entry name" value="LRRNT_2"/>
    <property type="match status" value="1"/>
</dbReference>
<evidence type="ECO:0000256" key="4">
    <source>
        <dbReference type="ARBA" id="ARBA00022729"/>
    </source>
</evidence>
<evidence type="ECO:0000313" key="12">
    <source>
        <dbReference type="Proteomes" id="UP000008311"/>
    </source>
</evidence>
<dbReference type="Proteomes" id="UP000008311">
    <property type="component" value="Unassembled WGS sequence"/>
</dbReference>
<keyword evidence="3" id="KW-0812">Transmembrane</keyword>
<name>B9RMG6_RICCO</name>
<gene>
    <name evidence="11" type="ORF">RCOM_1080780</name>
</gene>
<protein>
    <recommendedName>
        <fullName evidence="10">Leucine-rich repeat-containing N-terminal plant-type domain-containing protein</fullName>
    </recommendedName>
</protein>
<evidence type="ECO:0000259" key="10">
    <source>
        <dbReference type="Pfam" id="PF08263"/>
    </source>
</evidence>
<keyword evidence="7" id="KW-0472">Membrane</keyword>
<evidence type="ECO:0000256" key="7">
    <source>
        <dbReference type="ARBA" id="ARBA00023136"/>
    </source>
</evidence>
<dbReference type="GO" id="GO:0016020">
    <property type="term" value="C:membrane"/>
    <property type="evidence" value="ECO:0007669"/>
    <property type="project" value="UniProtKB-SubCell"/>
</dbReference>
<comment type="subcellular location">
    <subcellularLocation>
        <location evidence="1">Membrane</location>
        <topology evidence="1">Single-pass type I membrane protein</topology>
    </subcellularLocation>
</comment>
<evidence type="ECO:0000256" key="9">
    <source>
        <dbReference type="ARBA" id="ARBA00023180"/>
    </source>
</evidence>
<dbReference type="Gene3D" id="3.80.10.10">
    <property type="entry name" value="Ribonuclease Inhibitor"/>
    <property type="match status" value="1"/>
</dbReference>
<feature type="domain" description="Leucine-rich repeat-containing N-terminal plant-type" evidence="10">
    <location>
        <begin position="11"/>
        <end position="46"/>
    </location>
</feature>
<keyword evidence="9" id="KW-0325">Glycoprotein</keyword>
<dbReference type="InterPro" id="IPR032675">
    <property type="entry name" value="LRR_dom_sf"/>
</dbReference>
<dbReference type="eggNOG" id="KOG0619">
    <property type="taxonomic scope" value="Eukaryota"/>
</dbReference>
<organism evidence="11 12">
    <name type="scientific">Ricinus communis</name>
    <name type="common">Castor bean</name>
    <dbReference type="NCBI Taxonomy" id="3988"/>
    <lineage>
        <taxon>Eukaryota</taxon>
        <taxon>Viridiplantae</taxon>
        <taxon>Streptophyta</taxon>
        <taxon>Embryophyta</taxon>
        <taxon>Tracheophyta</taxon>
        <taxon>Spermatophyta</taxon>
        <taxon>Magnoliopsida</taxon>
        <taxon>eudicotyledons</taxon>
        <taxon>Gunneridae</taxon>
        <taxon>Pentapetalae</taxon>
        <taxon>rosids</taxon>
        <taxon>fabids</taxon>
        <taxon>Malpighiales</taxon>
        <taxon>Euphorbiaceae</taxon>
        <taxon>Acalyphoideae</taxon>
        <taxon>Acalypheae</taxon>
        <taxon>Ricinus</taxon>
    </lineage>
</organism>
<dbReference type="STRING" id="3988.B9RMG6"/>